<dbReference type="eggNOG" id="ENOG5032WTP">
    <property type="taxonomic scope" value="Bacteria"/>
</dbReference>
<evidence type="ECO:0000313" key="1">
    <source>
        <dbReference type="EMBL" id="CCH35311.1"/>
    </source>
</evidence>
<organism evidence="1 2">
    <name type="scientific">Saccharothrix espanaensis (strain ATCC 51144 / DSM 44229 / JCM 9112 / NBRC 15066 / NRRL 15764)</name>
    <dbReference type="NCBI Taxonomy" id="1179773"/>
    <lineage>
        <taxon>Bacteria</taxon>
        <taxon>Bacillati</taxon>
        <taxon>Actinomycetota</taxon>
        <taxon>Actinomycetes</taxon>
        <taxon>Pseudonocardiales</taxon>
        <taxon>Pseudonocardiaceae</taxon>
        <taxon>Saccharothrix</taxon>
    </lineage>
</organism>
<keyword evidence="2" id="KW-1185">Reference proteome</keyword>
<dbReference type="RefSeq" id="WP_015105418.1">
    <property type="nucleotide sequence ID" value="NC_019673.1"/>
</dbReference>
<protein>
    <submittedName>
        <fullName evidence="1">Uncharacterized protein</fullName>
    </submittedName>
</protein>
<evidence type="ECO:0000313" key="2">
    <source>
        <dbReference type="Proteomes" id="UP000006281"/>
    </source>
</evidence>
<dbReference type="BioCyc" id="SESP1179773:BN6_RS39170-MONOMER"/>
<dbReference type="EMBL" id="HE804045">
    <property type="protein sequence ID" value="CCH35311.1"/>
    <property type="molecule type" value="Genomic_DNA"/>
</dbReference>
<dbReference type="PATRIC" id="fig|1179773.3.peg.8170"/>
<dbReference type="STRING" id="1179773.BN6_80940"/>
<dbReference type="HOGENOM" id="CLU_129891_0_0_11"/>
<gene>
    <name evidence="1" type="ordered locus">BN6_80940</name>
</gene>
<dbReference type="Proteomes" id="UP000006281">
    <property type="component" value="Chromosome"/>
</dbReference>
<dbReference type="AlphaFoldDB" id="K0KAI2"/>
<name>K0KAI2_SACES</name>
<dbReference type="OrthoDB" id="4546670at2"/>
<reference evidence="1 2" key="1">
    <citation type="journal article" date="2012" name="BMC Genomics">
        <title>Complete genome sequence of Saccharothrix espanaensis DSM 44229T and comparison to the other completely sequenced Pseudonocardiaceae.</title>
        <authorList>
            <person name="Strobel T."/>
            <person name="Al-Dilaimi A."/>
            <person name="Blom J."/>
            <person name="Gessner A."/>
            <person name="Kalinowski J."/>
            <person name="Luzhetska M."/>
            <person name="Puhler A."/>
            <person name="Szczepanowski R."/>
            <person name="Bechthold A."/>
            <person name="Ruckert C."/>
        </authorList>
    </citation>
    <scope>NUCLEOTIDE SEQUENCE [LARGE SCALE GENOMIC DNA]</scope>
    <source>
        <strain evidence="2">ATCC 51144 / DSM 44229 / JCM 9112 / NBRC 15066 / NRRL 15764</strain>
    </source>
</reference>
<accession>K0KAI2</accession>
<sequence length="133" mass="14671">MAEPQAPAARYVRFQATTPNARGLYPGVFGLVNRLAREGRLTPGQDEFRRVNNAWYDAAYLTPTTVDPTVYDLDLHPGAVAWFKSSAQHLISRVDGYLTVLAAHGVGCERVTTDDPGVIVYEDDEQVIAKPRP</sequence>
<dbReference type="KEGG" id="sesp:BN6_80940"/>
<proteinExistence type="predicted"/>